<dbReference type="OrthoDB" id="448954at2759"/>
<name>A0A843VH39_COLES</name>
<dbReference type="InterPro" id="IPR040409">
    <property type="entry name" value="PCS-like"/>
</dbReference>
<gene>
    <name evidence="6" type="ORF">Taro_027096</name>
</gene>
<dbReference type="GO" id="GO:0016756">
    <property type="term" value="F:glutathione gamma-glutamylcysteinyltransferase activity"/>
    <property type="evidence" value="ECO:0007669"/>
    <property type="project" value="UniProtKB-EC"/>
</dbReference>
<dbReference type="GO" id="GO:0046872">
    <property type="term" value="F:metal ion binding"/>
    <property type="evidence" value="ECO:0007669"/>
    <property type="project" value="UniProtKB-KW"/>
</dbReference>
<dbReference type="Pfam" id="PF05023">
    <property type="entry name" value="Phytochelatin"/>
    <property type="match status" value="1"/>
</dbReference>
<dbReference type="InterPro" id="IPR038765">
    <property type="entry name" value="Papain-like_cys_pep_sf"/>
</dbReference>
<proteinExistence type="predicted"/>
<comment type="caution">
    <text evidence="6">The sequence shown here is derived from an EMBL/GenBank/DDBJ whole genome shotgun (WGS) entry which is preliminary data.</text>
</comment>
<dbReference type="PANTHER" id="PTHR33447">
    <property type="entry name" value="GLUTATHIONE GAMMA-GLUTAMYLCYSTEINYLTRANSFERASE"/>
    <property type="match status" value="1"/>
</dbReference>
<protein>
    <recommendedName>
        <fullName evidence="1">glutathione gamma-glutamylcysteinyltransferase</fullName>
        <ecNumber evidence="1">2.3.2.15</ecNumber>
    </recommendedName>
</protein>
<dbReference type="AlphaFoldDB" id="A0A843VH39"/>
<evidence type="ECO:0000256" key="2">
    <source>
        <dbReference type="ARBA" id="ARBA00022539"/>
    </source>
</evidence>
<dbReference type="FunFam" id="3.90.70.30:FF:000001">
    <property type="entry name" value="Glutathione gamma-glutamylcysteinyltransferase 1"/>
    <property type="match status" value="1"/>
</dbReference>
<dbReference type="Proteomes" id="UP000652761">
    <property type="component" value="Unassembled WGS sequence"/>
</dbReference>
<dbReference type="GO" id="GO:0046938">
    <property type="term" value="P:phytochelatin biosynthetic process"/>
    <property type="evidence" value="ECO:0007669"/>
    <property type="project" value="InterPro"/>
</dbReference>
<dbReference type="GO" id="GO:0098849">
    <property type="term" value="P:cellular detoxification of cadmium ion"/>
    <property type="evidence" value="ECO:0007669"/>
    <property type="project" value="TreeGrafter"/>
</dbReference>
<keyword evidence="2" id="KW-0104">Cadmium</keyword>
<dbReference type="InterPro" id="IPR007719">
    <property type="entry name" value="PCS_N"/>
</dbReference>
<organism evidence="6 7">
    <name type="scientific">Colocasia esculenta</name>
    <name type="common">Wild taro</name>
    <name type="synonym">Arum esculentum</name>
    <dbReference type="NCBI Taxonomy" id="4460"/>
    <lineage>
        <taxon>Eukaryota</taxon>
        <taxon>Viridiplantae</taxon>
        <taxon>Streptophyta</taxon>
        <taxon>Embryophyta</taxon>
        <taxon>Tracheophyta</taxon>
        <taxon>Spermatophyta</taxon>
        <taxon>Magnoliopsida</taxon>
        <taxon>Liliopsida</taxon>
        <taxon>Araceae</taxon>
        <taxon>Aroideae</taxon>
        <taxon>Colocasieae</taxon>
        <taxon>Colocasia</taxon>
    </lineage>
</organism>
<dbReference type="InterPro" id="IPR038156">
    <property type="entry name" value="PCS_N_sf"/>
</dbReference>
<accession>A0A843VH39</accession>
<evidence type="ECO:0000256" key="1">
    <source>
        <dbReference type="ARBA" id="ARBA00012468"/>
    </source>
</evidence>
<dbReference type="Gene3D" id="3.90.70.30">
    <property type="entry name" value="Phytochelatin synthase, N-terminal domain"/>
    <property type="match status" value="1"/>
</dbReference>
<dbReference type="PROSITE" id="PS51443">
    <property type="entry name" value="PCS"/>
    <property type="match status" value="1"/>
</dbReference>
<evidence type="ECO:0000313" key="6">
    <source>
        <dbReference type="EMBL" id="MQL94446.1"/>
    </source>
</evidence>
<evidence type="ECO:0000313" key="7">
    <source>
        <dbReference type="Proteomes" id="UP000652761"/>
    </source>
</evidence>
<dbReference type="EC" id="2.3.2.15" evidence="1"/>
<dbReference type="EMBL" id="NMUH01001677">
    <property type="protein sequence ID" value="MQL94446.1"/>
    <property type="molecule type" value="Genomic_DNA"/>
</dbReference>
<evidence type="ECO:0000256" key="4">
    <source>
        <dbReference type="ARBA" id="ARBA00022723"/>
    </source>
</evidence>
<feature type="domain" description="Peptidase C83" evidence="5">
    <location>
        <begin position="1"/>
        <end position="162"/>
    </location>
</feature>
<evidence type="ECO:0000256" key="3">
    <source>
        <dbReference type="ARBA" id="ARBA00022679"/>
    </source>
</evidence>
<sequence>MAMAGLYRRVLPSPPAIEFASSEGKQLFSEALLHGTMQGFFRLISYFQTQSEPAYCGLASLSVVLNALAIDPGRKWKGPWRWFDESMLDCCEPLEKVKEKGITFGKVACLAHCAGAKVEAFRTNQSTVDDFRKHVLRCASSEDCHLITSYHRKAFKQNAVNE</sequence>
<keyword evidence="3" id="KW-0808">Transferase</keyword>
<keyword evidence="7" id="KW-1185">Reference proteome</keyword>
<reference evidence="6" key="1">
    <citation type="submission" date="2017-07" db="EMBL/GenBank/DDBJ databases">
        <title>Taro Niue Genome Assembly and Annotation.</title>
        <authorList>
            <person name="Atibalentja N."/>
            <person name="Keating K."/>
            <person name="Fields C.J."/>
        </authorList>
    </citation>
    <scope>NUCLEOTIDE SEQUENCE</scope>
    <source>
        <strain evidence="6">Niue_2</strain>
        <tissue evidence="6">Leaf</tissue>
    </source>
</reference>
<dbReference type="GO" id="GO:0010273">
    <property type="term" value="P:detoxification of copper ion"/>
    <property type="evidence" value="ECO:0007669"/>
    <property type="project" value="TreeGrafter"/>
</dbReference>
<dbReference type="SUPFAM" id="SSF54001">
    <property type="entry name" value="Cysteine proteinases"/>
    <property type="match status" value="1"/>
</dbReference>
<keyword evidence="4" id="KW-0479">Metal-binding</keyword>
<evidence type="ECO:0000259" key="5">
    <source>
        <dbReference type="PROSITE" id="PS51443"/>
    </source>
</evidence>
<dbReference type="PANTHER" id="PTHR33447:SF2">
    <property type="entry name" value="GLUTATHIONE GAMMA-GLUTAMYLCYSTEINYLTRANSFERASE"/>
    <property type="match status" value="1"/>
</dbReference>